<evidence type="ECO:0000313" key="10">
    <source>
        <dbReference type="Proteomes" id="UP001560045"/>
    </source>
</evidence>
<dbReference type="Gene3D" id="3.40.50.720">
    <property type="entry name" value="NAD(P)-binding Rossmann-like Domain"/>
    <property type="match status" value="1"/>
</dbReference>
<name>A0ABV3XBW6_9ACTN</name>
<dbReference type="SUPFAM" id="SSF51735">
    <property type="entry name" value="NAD(P)-binding Rossmann-fold domains"/>
    <property type="match status" value="1"/>
</dbReference>
<gene>
    <name evidence="9" type="ORF">ABQ292_06060</name>
</gene>
<evidence type="ECO:0000256" key="6">
    <source>
        <dbReference type="ARBA" id="ARBA00048615"/>
    </source>
</evidence>
<comment type="similarity">
    <text evidence="1">Belongs to the mannitol dehydrogenase family.</text>
</comment>
<sequence>MAQPERPPREDPRAGTAAAVPTVPVVRIRPLTAATLEQHGARLTVPTYDRSALVPAVVHLSVGGFSRAHQLTYFDEVAERRISDQWGVVGVGLRARLMQEALAPQDNLYTVVERSPDGERARVVGVLTDYLFAPDAPAAVLDRLADPRTRVVTMTITGAGYLLDPVTGDFTPDDDVAHDLAHPGAPRTVFGLLVEALDLRRRAGTAPFTVLSCDNLHRNGDATRAAVVGFAALRDEVLARWITDRVAFPSSMVDRITPQTTPEERATVAARHGIDDRWPVITEPFSQWVIEDVFCNGRPPLDRVGVRFVRDVTEHELMKTRLLNASHSALGYLGVLAGYQRIDELMADPVFARYVTALMDDEVTPLIPCPEGIDLAEYKAVLLQRFANPAIADRLSRLCRRGSTKLPHHLLPSLREALAQGRPHALLTLAVAGWVRWLQRTDDAGHPLPVEDDRGPHLQALARAGGSDPRPLLADEPVFGDLGRVPGFAEELAAVLRRLQRDGVRATLASATAAAPPAAAR</sequence>
<evidence type="ECO:0000259" key="7">
    <source>
        <dbReference type="Pfam" id="PF01232"/>
    </source>
</evidence>
<evidence type="ECO:0000256" key="2">
    <source>
        <dbReference type="ARBA" id="ARBA00012939"/>
    </source>
</evidence>
<dbReference type="SUPFAM" id="SSF48179">
    <property type="entry name" value="6-phosphogluconate dehydrogenase C-terminal domain-like"/>
    <property type="match status" value="1"/>
</dbReference>
<dbReference type="PROSITE" id="PS00974">
    <property type="entry name" value="MANNITOL_DHGENASE"/>
    <property type="match status" value="1"/>
</dbReference>
<comment type="catalytic activity">
    <reaction evidence="6">
        <text>D-mannitol 1-phosphate + NAD(+) = beta-D-fructose 6-phosphate + NADH + H(+)</text>
        <dbReference type="Rhea" id="RHEA:19661"/>
        <dbReference type="ChEBI" id="CHEBI:15378"/>
        <dbReference type="ChEBI" id="CHEBI:57540"/>
        <dbReference type="ChEBI" id="CHEBI:57634"/>
        <dbReference type="ChEBI" id="CHEBI:57945"/>
        <dbReference type="ChEBI" id="CHEBI:61381"/>
        <dbReference type="EC" id="1.1.1.17"/>
    </reaction>
</comment>
<evidence type="ECO:0000256" key="1">
    <source>
        <dbReference type="ARBA" id="ARBA00006541"/>
    </source>
</evidence>
<dbReference type="PRINTS" id="PR00084">
    <property type="entry name" value="MTLDHDRGNASE"/>
</dbReference>
<protein>
    <recommendedName>
        <fullName evidence="3">Mannitol-1-phosphate 5-dehydrogenase</fullName>
        <ecNumber evidence="2">1.1.1.17</ecNumber>
    </recommendedName>
</protein>
<evidence type="ECO:0000256" key="5">
    <source>
        <dbReference type="ARBA" id="ARBA00023027"/>
    </source>
</evidence>
<dbReference type="InterPro" id="IPR008927">
    <property type="entry name" value="6-PGluconate_DH-like_C_sf"/>
</dbReference>
<reference evidence="9 10" key="1">
    <citation type="submission" date="2024-06" db="EMBL/GenBank/DDBJ databases">
        <title>Draft genome sequence of Geodermatophilus badlandi, a novel member of the Geodermatophilaceae isolated from badland sedimentary rocks in the Red desert, Wyoming, USA.</title>
        <authorList>
            <person name="Ben Tekaya S."/>
            <person name="Nouioui I."/>
            <person name="Flores G.M."/>
            <person name="Shaal M.N."/>
            <person name="Bredoire F."/>
            <person name="Basile F."/>
            <person name="Van Diepen L."/>
            <person name="Ward N.L."/>
        </authorList>
    </citation>
    <scope>NUCLEOTIDE SEQUENCE [LARGE SCALE GENOMIC DNA]</scope>
    <source>
        <strain evidence="9 10">WL48A</strain>
    </source>
</reference>
<dbReference type="Pfam" id="PF01232">
    <property type="entry name" value="Mannitol_dh"/>
    <property type="match status" value="1"/>
</dbReference>
<feature type="domain" description="Mannitol dehydrogenase C-terminal" evidence="8">
    <location>
        <begin position="311"/>
        <end position="499"/>
    </location>
</feature>
<feature type="domain" description="Mannitol dehydrogenase N-terminal" evidence="7">
    <location>
        <begin position="56"/>
        <end position="302"/>
    </location>
</feature>
<organism evidence="9 10">
    <name type="scientific">Geodermatophilus maliterrae</name>
    <dbReference type="NCBI Taxonomy" id="3162531"/>
    <lineage>
        <taxon>Bacteria</taxon>
        <taxon>Bacillati</taxon>
        <taxon>Actinomycetota</taxon>
        <taxon>Actinomycetes</taxon>
        <taxon>Geodermatophilales</taxon>
        <taxon>Geodermatophilaceae</taxon>
        <taxon>Geodermatophilus</taxon>
    </lineage>
</organism>
<dbReference type="InterPro" id="IPR000669">
    <property type="entry name" value="Mannitol_DH"/>
</dbReference>
<evidence type="ECO:0000259" key="8">
    <source>
        <dbReference type="Pfam" id="PF08125"/>
    </source>
</evidence>
<dbReference type="GO" id="GO:0016491">
    <property type="term" value="F:oxidoreductase activity"/>
    <property type="evidence" value="ECO:0007669"/>
    <property type="project" value="UniProtKB-KW"/>
</dbReference>
<dbReference type="InterPro" id="IPR023027">
    <property type="entry name" value="Mannitol_DH_CS"/>
</dbReference>
<keyword evidence="5" id="KW-0520">NAD</keyword>
<dbReference type="RefSeq" id="WP_369204279.1">
    <property type="nucleotide sequence ID" value="NZ_JBFNXQ010000012.1"/>
</dbReference>
<proteinExistence type="inferred from homology"/>
<dbReference type="Proteomes" id="UP001560045">
    <property type="component" value="Unassembled WGS sequence"/>
</dbReference>
<dbReference type="InterPro" id="IPR036291">
    <property type="entry name" value="NAD(P)-bd_dom_sf"/>
</dbReference>
<dbReference type="EMBL" id="JBFNXQ010000012">
    <property type="protein sequence ID" value="MEX5717931.1"/>
    <property type="molecule type" value="Genomic_DNA"/>
</dbReference>
<evidence type="ECO:0000313" key="9">
    <source>
        <dbReference type="EMBL" id="MEX5717931.1"/>
    </source>
</evidence>
<dbReference type="PANTHER" id="PTHR43362:SF1">
    <property type="entry name" value="MANNITOL DEHYDROGENASE 2-RELATED"/>
    <property type="match status" value="1"/>
</dbReference>
<dbReference type="PANTHER" id="PTHR43362">
    <property type="entry name" value="MANNITOL DEHYDROGENASE DSF1-RELATED"/>
    <property type="match status" value="1"/>
</dbReference>
<dbReference type="InterPro" id="IPR050988">
    <property type="entry name" value="Mannitol_DH/Oxidoreductase"/>
</dbReference>
<accession>A0ABV3XBW6</accession>
<keyword evidence="10" id="KW-1185">Reference proteome</keyword>
<evidence type="ECO:0000256" key="3">
    <source>
        <dbReference type="ARBA" id="ARBA00016219"/>
    </source>
</evidence>
<comment type="caution">
    <text evidence="9">The sequence shown here is derived from an EMBL/GenBank/DDBJ whole genome shotgun (WGS) entry which is preliminary data.</text>
</comment>
<dbReference type="Pfam" id="PF08125">
    <property type="entry name" value="Mannitol_dh_C"/>
    <property type="match status" value="1"/>
</dbReference>
<dbReference type="InterPro" id="IPR013328">
    <property type="entry name" value="6PGD_dom2"/>
</dbReference>
<dbReference type="InterPro" id="IPR013118">
    <property type="entry name" value="Mannitol_DH_C"/>
</dbReference>
<keyword evidence="4 9" id="KW-0560">Oxidoreductase</keyword>
<evidence type="ECO:0000256" key="4">
    <source>
        <dbReference type="ARBA" id="ARBA00023002"/>
    </source>
</evidence>
<dbReference type="InterPro" id="IPR013131">
    <property type="entry name" value="Mannitol_DH_N"/>
</dbReference>
<dbReference type="EC" id="1.1.1.17" evidence="2"/>
<dbReference type="Gene3D" id="1.10.1040.10">
    <property type="entry name" value="N-(1-d-carboxylethyl)-l-norvaline Dehydrogenase, domain 2"/>
    <property type="match status" value="1"/>
</dbReference>